<comment type="caution">
    <text evidence="8">The sequence shown here is derived from an EMBL/GenBank/DDBJ whole genome shotgun (WGS) entry which is preliminary data.</text>
</comment>
<dbReference type="Gene3D" id="2.40.50.100">
    <property type="match status" value="1"/>
</dbReference>
<dbReference type="SUPFAM" id="SSF111369">
    <property type="entry name" value="HlyD-like secretion proteins"/>
    <property type="match status" value="1"/>
</dbReference>
<dbReference type="InterPro" id="IPR058625">
    <property type="entry name" value="MdtA-like_BSH"/>
</dbReference>
<evidence type="ECO:0000259" key="7">
    <source>
        <dbReference type="Pfam" id="PF25989"/>
    </source>
</evidence>
<feature type="coiled-coil region" evidence="2">
    <location>
        <begin position="96"/>
        <end position="123"/>
    </location>
</feature>
<evidence type="ECO:0000313" key="9">
    <source>
        <dbReference type="Proteomes" id="UP001595705"/>
    </source>
</evidence>
<reference evidence="9" key="1">
    <citation type="journal article" date="2019" name="Int. J. Syst. Evol. Microbiol.">
        <title>The Global Catalogue of Microorganisms (GCM) 10K type strain sequencing project: providing services to taxonomists for standard genome sequencing and annotation.</title>
        <authorList>
            <consortium name="The Broad Institute Genomics Platform"/>
            <consortium name="The Broad Institute Genome Sequencing Center for Infectious Disease"/>
            <person name="Wu L."/>
            <person name="Ma J."/>
        </authorList>
    </citation>
    <scope>NUCLEOTIDE SEQUENCE [LARGE SCALE GENOMIC DNA]</scope>
    <source>
        <strain evidence="9">KCTC 42441</strain>
    </source>
</reference>
<name>A0ABV7XKA1_9GAMM</name>
<dbReference type="InterPro" id="IPR058637">
    <property type="entry name" value="YknX-like_C"/>
</dbReference>
<dbReference type="InterPro" id="IPR058792">
    <property type="entry name" value="Beta-barrel_RND_2"/>
</dbReference>
<dbReference type="Pfam" id="PF25989">
    <property type="entry name" value="YknX_C"/>
    <property type="match status" value="1"/>
</dbReference>
<dbReference type="Gene3D" id="1.10.287.470">
    <property type="entry name" value="Helix hairpin bin"/>
    <property type="match status" value="1"/>
</dbReference>
<dbReference type="Pfam" id="PF25954">
    <property type="entry name" value="Beta-barrel_RND_2"/>
    <property type="match status" value="1"/>
</dbReference>
<comment type="similarity">
    <text evidence="1">Belongs to the membrane fusion protein (MFP) (TC 8.A.1) family.</text>
</comment>
<proteinExistence type="inferred from homology"/>
<dbReference type="Pfam" id="PF25917">
    <property type="entry name" value="BSH_RND"/>
    <property type="match status" value="1"/>
</dbReference>
<evidence type="ECO:0000259" key="6">
    <source>
        <dbReference type="Pfam" id="PF25954"/>
    </source>
</evidence>
<keyword evidence="3" id="KW-0732">Signal</keyword>
<gene>
    <name evidence="8" type="ORF">ACFONC_08335</name>
</gene>
<dbReference type="RefSeq" id="WP_386743271.1">
    <property type="nucleotide sequence ID" value="NZ_JBHRYA010000007.1"/>
</dbReference>
<feature type="domain" description="Multidrug resistance protein MdtA-like barrel-sandwich hybrid" evidence="5">
    <location>
        <begin position="69"/>
        <end position="198"/>
    </location>
</feature>
<dbReference type="PANTHER" id="PTHR30469:SF15">
    <property type="entry name" value="HLYD FAMILY OF SECRETION PROTEINS"/>
    <property type="match status" value="1"/>
</dbReference>
<evidence type="ECO:0000256" key="1">
    <source>
        <dbReference type="ARBA" id="ARBA00009477"/>
    </source>
</evidence>
<keyword evidence="2" id="KW-0175">Coiled coil</keyword>
<protein>
    <submittedName>
        <fullName evidence="8">Efflux RND transporter periplasmic adaptor subunit</fullName>
    </submittedName>
</protein>
<dbReference type="NCBIfam" id="TIGR01730">
    <property type="entry name" value="RND_mfp"/>
    <property type="match status" value="1"/>
</dbReference>
<evidence type="ECO:0000256" key="3">
    <source>
        <dbReference type="SAM" id="SignalP"/>
    </source>
</evidence>
<dbReference type="Proteomes" id="UP001595705">
    <property type="component" value="Unassembled WGS sequence"/>
</dbReference>
<dbReference type="PANTHER" id="PTHR30469">
    <property type="entry name" value="MULTIDRUG RESISTANCE PROTEIN MDTA"/>
    <property type="match status" value="1"/>
</dbReference>
<dbReference type="InterPro" id="IPR058624">
    <property type="entry name" value="MdtA-like_HH"/>
</dbReference>
<feature type="domain" description="YknX-like C-terminal permuted SH3-like" evidence="7">
    <location>
        <begin position="284"/>
        <end position="353"/>
    </location>
</feature>
<feature type="domain" description="Multidrug resistance protein MdtA-like alpha-helical hairpin" evidence="4">
    <location>
        <begin position="102"/>
        <end position="168"/>
    </location>
</feature>
<feature type="chain" id="PRO_5046123737" evidence="3">
    <location>
        <begin position="26"/>
        <end position="369"/>
    </location>
</feature>
<evidence type="ECO:0000259" key="5">
    <source>
        <dbReference type="Pfam" id="PF25917"/>
    </source>
</evidence>
<dbReference type="EMBL" id="JBHRYA010000007">
    <property type="protein sequence ID" value="MFC3716156.1"/>
    <property type="molecule type" value="Genomic_DNA"/>
</dbReference>
<evidence type="ECO:0000313" key="8">
    <source>
        <dbReference type="EMBL" id="MFC3716156.1"/>
    </source>
</evidence>
<feature type="domain" description="CusB-like beta-barrel" evidence="6">
    <location>
        <begin position="212"/>
        <end position="278"/>
    </location>
</feature>
<dbReference type="Pfam" id="PF25876">
    <property type="entry name" value="HH_MFP_RND"/>
    <property type="match status" value="1"/>
</dbReference>
<evidence type="ECO:0000259" key="4">
    <source>
        <dbReference type="Pfam" id="PF25876"/>
    </source>
</evidence>
<evidence type="ECO:0000256" key="2">
    <source>
        <dbReference type="SAM" id="Coils"/>
    </source>
</evidence>
<dbReference type="InterPro" id="IPR006143">
    <property type="entry name" value="RND_pump_MFP"/>
</dbReference>
<feature type="signal peptide" evidence="3">
    <location>
        <begin position="1"/>
        <end position="25"/>
    </location>
</feature>
<dbReference type="Gene3D" id="2.40.420.20">
    <property type="match status" value="1"/>
</dbReference>
<keyword evidence="9" id="KW-1185">Reference proteome</keyword>
<accession>A0ABV7XKA1</accession>
<sequence>MHASFRAVAAACLAALLAGCGGSEPAETDAPASTLAVTLAPAQMRPIQRTVVVSGPVAAFEEMQLGVEISGARVTALNVDVGQQVREGEVLLELDHRNLDSELQQAQAALAEAEAGVTLARANLSRGELLAKDKYISASQLDELCAARTQAEARRNTARASRDAAQLRRDFAELRAPADGIISKRLVQPGQVVAAGTELLRLIRDGRLEWRAELPEDDLARVEPGATVRLPSSAGTVTGRIRAVSPGVDSQTRTGTIYADLPEPGPLQPGTYVEGRIVTGAGNGLTVPAASVVQRDGHAYVFTLDGKNVAHRVRVATGARVGDQVEIVDGLKAGDAVVEQGAGFLGDGDTVRVVAAKPAATTTGAATAP</sequence>
<dbReference type="PROSITE" id="PS51257">
    <property type="entry name" value="PROKAR_LIPOPROTEIN"/>
    <property type="match status" value="1"/>
</dbReference>
<organism evidence="8 9">
    <name type="scientific">Luteimonas soli</name>
    <dbReference type="NCBI Taxonomy" id="1648966"/>
    <lineage>
        <taxon>Bacteria</taxon>
        <taxon>Pseudomonadati</taxon>
        <taxon>Pseudomonadota</taxon>
        <taxon>Gammaproteobacteria</taxon>
        <taxon>Lysobacterales</taxon>
        <taxon>Lysobacteraceae</taxon>
        <taxon>Luteimonas</taxon>
    </lineage>
</organism>
<dbReference type="Gene3D" id="2.40.30.170">
    <property type="match status" value="1"/>
</dbReference>